<keyword evidence="7" id="KW-1185">Reference proteome</keyword>
<feature type="domain" description="Glycosyl hydrolase family 32 N-terminal" evidence="5">
    <location>
        <begin position="6"/>
        <end position="295"/>
    </location>
</feature>
<dbReference type="KEGG" id="mant:BHD05_02540"/>
<dbReference type="PANTHER" id="PTHR43101:SF1">
    <property type="entry name" value="BETA-FRUCTOSIDASE"/>
    <property type="match status" value="1"/>
</dbReference>
<dbReference type="Pfam" id="PF00251">
    <property type="entry name" value="Glyco_hydro_32N"/>
    <property type="match status" value="1"/>
</dbReference>
<dbReference type="InterPro" id="IPR023296">
    <property type="entry name" value="Glyco_hydro_beta-prop_sf"/>
</dbReference>
<keyword evidence="3 6" id="KW-0378">Hydrolase</keyword>
<dbReference type="PANTHER" id="PTHR43101">
    <property type="entry name" value="BETA-FRUCTOSIDASE"/>
    <property type="match status" value="1"/>
</dbReference>
<name>A0A7L5AHW5_9MICO</name>
<evidence type="ECO:0000313" key="7">
    <source>
        <dbReference type="Proteomes" id="UP000464507"/>
    </source>
</evidence>
<evidence type="ECO:0000256" key="2">
    <source>
        <dbReference type="ARBA" id="ARBA00012758"/>
    </source>
</evidence>
<evidence type="ECO:0000256" key="3">
    <source>
        <dbReference type="ARBA" id="ARBA00022801"/>
    </source>
</evidence>
<gene>
    <name evidence="6" type="ORF">BHD05_02540</name>
</gene>
<proteinExistence type="inferred from homology"/>
<sequence>MRPQFHFTAPSGWINDPHGITFRDGQYHLFYQYVPDSLKWAPNCHWGHALSPDLFTFEHLPVAIAPGDGDDGIWSGSLVTDDSGSARIFYTSVTEPDIGSGRVRVATPVDEDWVEWKKGSVVAEVPAGLHTVAFRDPFVFRDGSHWRMFVGAALEDGSAAAASYESEDLSTWAYEGVAASRSTSLVDPVWTGRLWECPQVFEIGGRHALVTSVWDADTLHYVAYALGCYHDGKFTADTWGRLSYGDSYYAPSFFRDRDGLACLTFWLRGVGDHAEGWESAHSVPHTLTLRDGRLEAAPHAALEKYRGREVSEGETVGPAIDCDWQSGGEFVVCSEGERAASVQAGESGAVTLHVGEYSWTMPHDSTKVRVVVDGPTIEISTSRGVLAASISPKSNTLSFSFDGVATIFELVR</sequence>
<dbReference type="GO" id="GO:0005975">
    <property type="term" value="P:carbohydrate metabolic process"/>
    <property type="evidence" value="ECO:0007669"/>
    <property type="project" value="InterPro"/>
</dbReference>
<dbReference type="Proteomes" id="UP000464507">
    <property type="component" value="Chromosome"/>
</dbReference>
<organism evidence="6 7">
    <name type="scientific">Marisediminicola antarctica</name>
    <dbReference type="NCBI Taxonomy" id="674079"/>
    <lineage>
        <taxon>Bacteria</taxon>
        <taxon>Bacillati</taxon>
        <taxon>Actinomycetota</taxon>
        <taxon>Actinomycetes</taxon>
        <taxon>Micrococcales</taxon>
        <taxon>Microbacteriaceae</taxon>
        <taxon>Marisediminicola</taxon>
    </lineage>
</organism>
<dbReference type="RefSeq" id="WP_161885037.1">
    <property type="nucleotide sequence ID" value="NZ_CP017146.1"/>
</dbReference>
<dbReference type="GO" id="GO:0004564">
    <property type="term" value="F:beta-fructofuranosidase activity"/>
    <property type="evidence" value="ECO:0007669"/>
    <property type="project" value="UniProtKB-EC"/>
</dbReference>
<comment type="similarity">
    <text evidence="1">Belongs to the glycosyl hydrolase 32 family.</text>
</comment>
<evidence type="ECO:0000256" key="4">
    <source>
        <dbReference type="ARBA" id="ARBA00023295"/>
    </source>
</evidence>
<keyword evidence="4" id="KW-0326">Glycosidase</keyword>
<evidence type="ECO:0000313" key="6">
    <source>
        <dbReference type="EMBL" id="QHO68681.1"/>
    </source>
</evidence>
<dbReference type="Gene3D" id="2.115.10.20">
    <property type="entry name" value="Glycosyl hydrolase domain, family 43"/>
    <property type="match status" value="1"/>
</dbReference>
<dbReference type="EMBL" id="CP017146">
    <property type="protein sequence ID" value="QHO68681.1"/>
    <property type="molecule type" value="Genomic_DNA"/>
</dbReference>
<dbReference type="InterPro" id="IPR001362">
    <property type="entry name" value="Glyco_hydro_32"/>
</dbReference>
<accession>A0A7L5AHW5</accession>
<protein>
    <recommendedName>
        <fullName evidence="2">beta-fructofuranosidase</fullName>
        <ecNumber evidence="2">3.2.1.26</ecNumber>
    </recommendedName>
</protein>
<dbReference type="SMART" id="SM00640">
    <property type="entry name" value="Glyco_32"/>
    <property type="match status" value="1"/>
</dbReference>
<dbReference type="EC" id="3.2.1.26" evidence="2"/>
<evidence type="ECO:0000256" key="1">
    <source>
        <dbReference type="ARBA" id="ARBA00009902"/>
    </source>
</evidence>
<dbReference type="SUPFAM" id="SSF75005">
    <property type="entry name" value="Arabinanase/levansucrase/invertase"/>
    <property type="match status" value="1"/>
</dbReference>
<evidence type="ECO:0000259" key="5">
    <source>
        <dbReference type="Pfam" id="PF00251"/>
    </source>
</evidence>
<dbReference type="CDD" id="cd08996">
    <property type="entry name" value="GH32_FFase"/>
    <property type="match status" value="1"/>
</dbReference>
<dbReference type="OrthoDB" id="9776657at2"/>
<dbReference type="InterPro" id="IPR051214">
    <property type="entry name" value="GH32_Enzymes"/>
</dbReference>
<dbReference type="AlphaFoldDB" id="A0A7L5AHW5"/>
<dbReference type="InterPro" id="IPR013148">
    <property type="entry name" value="Glyco_hydro_32_N"/>
</dbReference>
<reference evidence="6 7" key="1">
    <citation type="submission" date="2016-09" db="EMBL/GenBank/DDBJ databases">
        <title>Complete genome sequence of microbes from the polar regions.</title>
        <authorList>
            <person name="Liao L."/>
            <person name="Chen B."/>
        </authorList>
    </citation>
    <scope>NUCLEOTIDE SEQUENCE [LARGE SCALE GENOMIC DNA]</scope>
    <source>
        <strain evidence="6 7">ZS314</strain>
    </source>
</reference>